<dbReference type="Proteomes" id="UP001145069">
    <property type="component" value="Unassembled WGS sequence"/>
</dbReference>
<dbReference type="InterPro" id="IPR041633">
    <property type="entry name" value="Polbeta"/>
</dbReference>
<evidence type="ECO:0000259" key="1">
    <source>
        <dbReference type="Pfam" id="PF18765"/>
    </source>
</evidence>
<dbReference type="EMBL" id="JAMQKC010000032">
    <property type="protein sequence ID" value="MDC3418564.1"/>
    <property type="molecule type" value="Genomic_DNA"/>
</dbReference>
<dbReference type="AlphaFoldDB" id="A0A9X3WJN3"/>
<dbReference type="SUPFAM" id="SSF81301">
    <property type="entry name" value="Nucleotidyltransferase"/>
    <property type="match status" value="1"/>
</dbReference>
<dbReference type="RefSeq" id="WP_272447633.1">
    <property type="nucleotide sequence ID" value="NZ_JAMQKC010000032.1"/>
</dbReference>
<dbReference type="Gene3D" id="3.30.460.10">
    <property type="entry name" value="Beta Polymerase, domain 2"/>
    <property type="match status" value="1"/>
</dbReference>
<protein>
    <submittedName>
        <fullName evidence="2">Nucleotidyltransferase domain-containing protein</fullName>
    </submittedName>
</protein>
<gene>
    <name evidence="2" type="ORF">NC799_17020</name>
</gene>
<accession>A0A9X3WJN3</accession>
<name>A0A9X3WJN3_9BACI</name>
<dbReference type="Pfam" id="PF18765">
    <property type="entry name" value="Polbeta"/>
    <property type="match status" value="1"/>
</dbReference>
<proteinExistence type="predicted"/>
<dbReference type="CDD" id="cd05403">
    <property type="entry name" value="NT_KNTase_like"/>
    <property type="match status" value="1"/>
</dbReference>
<reference evidence="2" key="1">
    <citation type="submission" date="2022-06" db="EMBL/GenBank/DDBJ databases">
        <title>Aquibacillus sp. a new bacterium isolated from soil saline samples.</title>
        <authorList>
            <person name="Galisteo C."/>
            <person name="De La Haba R."/>
            <person name="Sanchez-Porro C."/>
            <person name="Ventosa A."/>
        </authorList>
    </citation>
    <scope>NUCLEOTIDE SEQUENCE</scope>
    <source>
        <strain evidence="2">3ASR75-54</strain>
    </source>
</reference>
<evidence type="ECO:0000313" key="3">
    <source>
        <dbReference type="Proteomes" id="UP001145069"/>
    </source>
</evidence>
<dbReference type="InterPro" id="IPR043519">
    <property type="entry name" value="NT_sf"/>
</dbReference>
<organism evidence="2 3">
    <name type="scientific">Aquibacillus salsiterrae</name>
    <dbReference type="NCBI Taxonomy" id="2950439"/>
    <lineage>
        <taxon>Bacteria</taxon>
        <taxon>Bacillati</taxon>
        <taxon>Bacillota</taxon>
        <taxon>Bacilli</taxon>
        <taxon>Bacillales</taxon>
        <taxon>Bacillaceae</taxon>
        <taxon>Aquibacillus</taxon>
    </lineage>
</organism>
<comment type="caution">
    <text evidence="2">The sequence shown here is derived from an EMBL/GenBank/DDBJ whole genome shotgun (WGS) entry which is preliminary data.</text>
</comment>
<evidence type="ECO:0000313" key="2">
    <source>
        <dbReference type="EMBL" id="MDC3418564.1"/>
    </source>
</evidence>
<keyword evidence="3" id="KW-1185">Reference proteome</keyword>
<feature type="domain" description="Polymerase beta nucleotidyltransferase" evidence="1">
    <location>
        <begin position="22"/>
        <end position="94"/>
    </location>
</feature>
<sequence length="101" mass="11824">MCKKVLDELKNIILDVLDEERVRIYLFGSWARHEEKQSSDIDIAIEPISLLPTSKWTDLIDRVEESTIPYRVEFVNLSDASDELKINVEREGVLWKDYNKG</sequence>